<organism evidence="4">
    <name type="scientific">Megasphaera elsdenii CAG:570</name>
    <dbReference type="NCBI Taxonomy" id="1263087"/>
    <lineage>
        <taxon>Bacteria</taxon>
        <taxon>Bacillati</taxon>
        <taxon>Bacillota</taxon>
        <taxon>Negativicutes</taxon>
        <taxon>Veillonellales</taxon>
        <taxon>Veillonellaceae</taxon>
        <taxon>Megasphaera</taxon>
    </lineage>
</organism>
<name>R7MUY4_MEGEL</name>
<evidence type="ECO:0000259" key="2">
    <source>
        <dbReference type="Pfam" id="PF02272"/>
    </source>
</evidence>
<evidence type="ECO:0000259" key="3">
    <source>
        <dbReference type="Pfam" id="PF17768"/>
    </source>
</evidence>
<dbReference type="PANTHER" id="PTHR30255:SF2">
    <property type="entry name" value="SINGLE-STRANDED-DNA-SPECIFIC EXONUCLEASE RECJ"/>
    <property type="match status" value="1"/>
</dbReference>
<gene>
    <name evidence="4" type="ORF">BN715_00529</name>
</gene>
<comment type="caution">
    <text evidence="4">The sequence shown here is derived from an EMBL/GenBank/DDBJ whole genome shotgun (WGS) entry which is preliminary data.</text>
</comment>
<dbReference type="Pfam" id="PF02272">
    <property type="entry name" value="DHHA1"/>
    <property type="match status" value="1"/>
</dbReference>
<dbReference type="SUPFAM" id="SSF64182">
    <property type="entry name" value="DHH phosphoesterases"/>
    <property type="match status" value="1"/>
</dbReference>
<dbReference type="InterPro" id="IPR038763">
    <property type="entry name" value="DHH_sf"/>
</dbReference>
<evidence type="ECO:0000313" key="4">
    <source>
        <dbReference type="EMBL" id="CDF04161.1"/>
    </source>
</evidence>
<feature type="domain" description="RecJ OB" evidence="3">
    <location>
        <begin position="86"/>
        <end position="193"/>
    </location>
</feature>
<dbReference type="AlphaFoldDB" id="R7MUY4"/>
<protein>
    <submittedName>
        <fullName evidence="4">Single-stranded-DNA-specific exonuclease RecJ</fullName>
    </submittedName>
</protein>
<sequence>METYYRPSLVITVRDGIGKGSCRSISGFNMYEALQYAQDLLIQFGGHTMAAGFSVKAENIEALRQRLLDYAAAHMTAADYIPLVHIDKELEPAEVTLDLIAELARLEPYGMGNSRPVFSLTGAVVEEIRPIGREKQHVRLVARGADRTRLSGVAWSQAGLCDAIVEGDVIDVAFQLERNDFNGLSSPQLVIQDVHLPHRHIVLNRAVMVDIYMALKKCIPDWGMPVWQVRRRLAAAQGDCYDVHTIYAAIVVLREIGVLKVRHDDDGPAYYFPILAGKMDLHASPTYELYCKE</sequence>
<dbReference type="GO" id="GO:0003676">
    <property type="term" value="F:nucleic acid binding"/>
    <property type="evidence" value="ECO:0007669"/>
    <property type="project" value="InterPro"/>
</dbReference>
<keyword evidence="4" id="KW-0269">Exonuclease</keyword>
<feature type="domain" description="DHHA1" evidence="2">
    <location>
        <begin position="9"/>
        <end position="71"/>
    </location>
</feature>
<dbReference type="GO" id="GO:0004527">
    <property type="term" value="F:exonuclease activity"/>
    <property type="evidence" value="ECO:0007669"/>
    <property type="project" value="UniProtKB-KW"/>
</dbReference>
<dbReference type="Proteomes" id="UP000017908">
    <property type="component" value="Unassembled WGS sequence"/>
</dbReference>
<dbReference type="InterPro" id="IPR003156">
    <property type="entry name" value="DHHA1_dom"/>
</dbReference>
<dbReference type="InterPro" id="IPR051673">
    <property type="entry name" value="SSDNA_exonuclease_RecJ"/>
</dbReference>
<dbReference type="InterPro" id="IPR041122">
    <property type="entry name" value="RecJ_OB"/>
</dbReference>
<accession>R7MUY4</accession>
<proteinExistence type="predicted"/>
<dbReference type="Gene3D" id="2.40.50.460">
    <property type="match status" value="1"/>
</dbReference>
<dbReference type="Pfam" id="PF17768">
    <property type="entry name" value="RecJ_OB"/>
    <property type="match status" value="1"/>
</dbReference>
<dbReference type="EMBL" id="CBKE010000032">
    <property type="protein sequence ID" value="CDF04161.1"/>
    <property type="molecule type" value="Genomic_DNA"/>
</dbReference>
<dbReference type="PANTHER" id="PTHR30255">
    <property type="entry name" value="SINGLE-STRANDED-DNA-SPECIFIC EXONUCLEASE RECJ"/>
    <property type="match status" value="1"/>
</dbReference>
<reference evidence="4" key="1">
    <citation type="submission" date="2012-11" db="EMBL/GenBank/DDBJ databases">
        <title>Dependencies among metagenomic species, viruses, plasmids and units of genetic variation.</title>
        <authorList>
            <person name="Nielsen H.B."/>
            <person name="Almeida M."/>
            <person name="Juncker A.S."/>
            <person name="Rasmussen S."/>
            <person name="Li J."/>
            <person name="Sunagawa S."/>
            <person name="Plichta D."/>
            <person name="Gautier L."/>
            <person name="Le Chatelier E."/>
            <person name="Peletier E."/>
            <person name="Bonde I."/>
            <person name="Nielsen T."/>
            <person name="Manichanh C."/>
            <person name="Arumugam M."/>
            <person name="Batto J."/>
            <person name="Santos M.B.Q.D."/>
            <person name="Blom N."/>
            <person name="Borruel N."/>
            <person name="Burgdorf K.S."/>
            <person name="Boumezbeur F."/>
            <person name="Casellas F."/>
            <person name="Dore J."/>
            <person name="Guarner F."/>
            <person name="Hansen T."/>
            <person name="Hildebrand F."/>
            <person name="Kaas R.S."/>
            <person name="Kennedy S."/>
            <person name="Kristiansen K."/>
            <person name="Kultima J.R."/>
            <person name="Leonard P."/>
            <person name="Levenez F."/>
            <person name="Lund O."/>
            <person name="Moumen B."/>
            <person name="Le Paslier D."/>
            <person name="Pons N."/>
            <person name="Pedersen O."/>
            <person name="Prifti E."/>
            <person name="Qin J."/>
            <person name="Raes J."/>
            <person name="Tap J."/>
            <person name="Tims S."/>
            <person name="Ussery D.W."/>
            <person name="Yamada T."/>
            <person name="MetaHit consortium"/>
            <person name="Renault P."/>
            <person name="Sicheritz-Ponten T."/>
            <person name="Bork P."/>
            <person name="Wang J."/>
            <person name="Brunak S."/>
            <person name="Ehrlich S.D."/>
        </authorList>
    </citation>
    <scope>NUCLEOTIDE SEQUENCE [LARGE SCALE GENOMIC DNA]</scope>
</reference>
<keyword evidence="4" id="KW-0540">Nuclease</keyword>
<evidence type="ECO:0000256" key="1">
    <source>
        <dbReference type="ARBA" id="ARBA00022801"/>
    </source>
</evidence>
<keyword evidence="1" id="KW-0378">Hydrolase</keyword>